<feature type="region of interest" description="Disordered" evidence="1">
    <location>
        <begin position="50"/>
        <end position="93"/>
    </location>
</feature>
<dbReference type="GO" id="GO:0005801">
    <property type="term" value="C:cis-Golgi network"/>
    <property type="evidence" value="ECO:0007669"/>
    <property type="project" value="TreeGrafter"/>
</dbReference>
<keyword evidence="5" id="KW-1185">Reference proteome</keyword>
<evidence type="ECO:0000256" key="2">
    <source>
        <dbReference type="SAM" id="Phobius"/>
    </source>
</evidence>
<dbReference type="Proteomes" id="UP001174691">
    <property type="component" value="Unassembled WGS sequence"/>
</dbReference>
<keyword evidence="2" id="KW-0472">Membrane</keyword>
<dbReference type="GO" id="GO:0005796">
    <property type="term" value="C:Golgi lumen"/>
    <property type="evidence" value="ECO:0007669"/>
    <property type="project" value="TreeGrafter"/>
</dbReference>
<dbReference type="InterPro" id="IPR002109">
    <property type="entry name" value="Glutaredoxin"/>
</dbReference>
<dbReference type="InterPro" id="IPR011899">
    <property type="entry name" value="Glutaredoxin_euk/vir"/>
</dbReference>
<dbReference type="AlphaFoldDB" id="A0AA38RT99"/>
<proteinExistence type="predicted"/>
<dbReference type="InterPro" id="IPR036249">
    <property type="entry name" value="Thioredoxin-like_sf"/>
</dbReference>
<dbReference type="PRINTS" id="PR00160">
    <property type="entry name" value="GLUTAREDOXIN"/>
</dbReference>
<dbReference type="CDD" id="cd03419">
    <property type="entry name" value="GRX_GRXh_1_2_like"/>
    <property type="match status" value="1"/>
</dbReference>
<dbReference type="PROSITE" id="PS51354">
    <property type="entry name" value="GLUTAREDOXIN_2"/>
    <property type="match status" value="1"/>
</dbReference>
<dbReference type="GO" id="GO:0000324">
    <property type="term" value="C:fungal-type vacuole"/>
    <property type="evidence" value="ECO:0007669"/>
    <property type="project" value="TreeGrafter"/>
</dbReference>
<dbReference type="GO" id="GO:0015038">
    <property type="term" value="F:glutathione disulfide oxidoreductase activity"/>
    <property type="evidence" value="ECO:0007669"/>
    <property type="project" value="TreeGrafter"/>
</dbReference>
<organism evidence="4 5">
    <name type="scientific">Coniochaeta hoffmannii</name>
    <dbReference type="NCBI Taxonomy" id="91930"/>
    <lineage>
        <taxon>Eukaryota</taxon>
        <taxon>Fungi</taxon>
        <taxon>Dikarya</taxon>
        <taxon>Ascomycota</taxon>
        <taxon>Pezizomycotina</taxon>
        <taxon>Sordariomycetes</taxon>
        <taxon>Sordariomycetidae</taxon>
        <taxon>Coniochaetales</taxon>
        <taxon>Coniochaetaceae</taxon>
        <taxon>Coniochaeta</taxon>
    </lineage>
</organism>
<feature type="region of interest" description="Disordered" evidence="1">
    <location>
        <begin position="114"/>
        <end position="144"/>
    </location>
</feature>
<feature type="transmembrane region" description="Helical" evidence="2">
    <location>
        <begin position="9"/>
        <end position="28"/>
    </location>
</feature>
<evidence type="ECO:0000256" key="1">
    <source>
        <dbReference type="SAM" id="MobiDB-lite"/>
    </source>
</evidence>
<name>A0AA38RT99_9PEZI</name>
<protein>
    <submittedName>
        <fullName evidence="4">Thioredoxin-like protein</fullName>
    </submittedName>
</protein>
<evidence type="ECO:0000259" key="3">
    <source>
        <dbReference type="Pfam" id="PF00462"/>
    </source>
</evidence>
<evidence type="ECO:0000313" key="5">
    <source>
        <dbReference type="Proteomes" id="UP001174691"/>
    </source>
</evidence>
<dbReference type="Pfam" id="PF00462">
    <property type="entry name" value="Glutaredoxin"/>
    <property type="match status" value="1"/>
</dbReference>
<dbReference type="PANTHER" id="PTHR45694">
    <property type="entry name" value="GLUTAREDOXIN 2"/>
    <property type="match status" value="1"/>
</dbReference>
<feature type="domain" description="Glutaredoxin" evidence="3">
    <location>
        <begin position="177"/>
        <end position="242"/>
    </location>
</feature>
<evidence type="ECO:0000313" key="4">
    <source>
        <dbReference type="EMBL" id="KAJ9156889.1"/>
    </source>
</evidence>
<feature type="compositionally biased region" description="Basic and acidic residues" evidence="1">
    <location>
        <begin position="72"/>
        <end position="87"/>
    </location>
</feature>
<dbReference type="PANTHER" id="PTHR45694:SF5">
    <property type="entry name" value="GLUTAREDOXIN 2"/>
    <property type="match status" value="1"/>
</dbReference>
<sequence length="281" mass="30172">MPSQRRVRLLFYIVLAGVVTLLFFTSHLRATTQRDTRTVQDFYHKTVNAMDKTRGGDKGGGAGGGQAVLDSKTGKEVGRTPKDKDADGNVDDDDEVLAKEMAERLKAAEQKAKELANAKAPNRPDAPSDVIGVGSSAGGQVKKVDVDGDGEQEAIAETEEEHEVEVEMERIMKKAPVIIFSKSYCPYSKGAKGVLLEKYLIEPAPYVVELDLHPLGPKLQAKLKETTGRATVPNIMVSGKSIGGGDDVSAMDNDKTLAAKIMNTAAQKISVKERFVEGGAT</sequence>
<dbReference type="NCBIfam" id="TIGR02180">
    <property type="entry name" value="GRX_euk"/>
    <property type="match status" value="1"/>
</dbReference>
<dbReference type="EMBL" id="JANBVN010000049">
    <property type="protein sequence ID" value="KAJ9156889.1"/>
    <property type="molecule type" value="Genomic_DNA"/>
</dbReference>
<reference evidence="4" key="1">
    <citation type="submission" date="2022-07" db="EMBL/GenBank/DDBJ databases">
        <title>Fungi with potential for degradation of polypropylene.</title>
        <authorList>
            <person name="Gostincar C."/>
        </authorList>
    </citation>
    <scope>NUCLEOTIDE SEQUENCE</scope>
    <source>
        <strain evidence="4">EXF-13287</strain>
    </source>
</reference>
<gene>
    <name evidence="4" type="ORF">NKR19_g4080</name>
</gene>
<dbReference type="SUPFAM" id="SSF52833">
    <property type="entry name" value="Thioredoxin-like"/>
    <property type="match status" value="1"/>
</dbReference>
<dbReference type="GO" id="GO:0034599">
    <property type="term" value="P:cellular response to oxidative stress"/>
    <property type="evidence" value="ECO:0007669"/>
    <property type="project" value="TreeGrafter"/>
</dbReference>
<accession>A0AA38RT99</accession>
<comment type="caution">
    <text evidence="4">The sequence shown here is derived from an EMBL/GenBank/DDBJ whole genome shotgun (WGS) entry which is preliminary data.</text>
</comment>
<dbReference type="Gene3D" id="3.40.30.10">
    <property type="entry name" value="Glutaredoxin"/>
    <property type="match status" value="1"/>
</dbReference>
<keyword evidence="2" id="KW-1133">Transmembrane helix</keyword>
<keyword evidence="2" id="KW-0812">Transmembrane</keyword>
<dbReference type="InterPro" id="IPR014025">
    <property type="entry name" value="Glutaredoxin_subgr"/>
</dbReference>